<gene>
    <name evidence="2" type="primary">pimA</name>
    <name evidence="2" type="ORF">Tchar_02515</name>
</gene>
<dbReference type="Proteomes" id="UP000318294">
    <property type="component" value="Unassembled WGS sequence"/>
</dbReference>
<keyword evidence="3" id="KW-1185">Reference proteome</keyword>
<accession>A0A554X291</accession>
<evidence type="ECO:0000313" key="2">
    <source>
        <dbReference type="EMBL" id="TSE29971.1"/>
    </source>
</evidence>
<evidence type="ECO:0000259" key="1">
    <source>
        <dbReference type="Pfam" id="PF00534"/>
    </source>
</evidence>
<name>A0A554X291_9BURK</name>
<sequence length="384" mass="43177">MVGVLIDVTRLLDRALQGRRPTGVDRVGLAYVGHFRWRAHALVRFAGRWLVFGAADSRQLFEWLLAPDARQASRIRWLVGRAYALNWRHPTPGSILINTGHSGLDGADYAERVRRYGLRPLYFLHDLIPLSFPEYARPGEAEKHHRRLRTMLSTGRGLVVNSDATGKELEAYAARLGAIVPPWMAAHLATPGFPPPASQRPLSEPYFVVLGTIEPRKNHLLLLKLWRRLVAEQGERAPRLVVIGQRGWECEQVVDMLERCEALKGFVIEMPGCDDAALATWLHHAQALLFPSFAEGYGIPLVEALSLGTPVIGSDLPVFRELADDIPEYLDPLDGMGWRQAILDYAMDTSPRREAQKARMAAWRAPGWDAHFERVEAFMARCFG</sequence>
<dbReference type="Gene3D" id="3.40.50.2000">
    <property type="entry name" value="Glycogen Phosphorylase B"/>
    <property type="match status" value="1"/>
</dbReference>
<dbReference type="SUPFAM" id="SSF53756">
    <property type="entry name" value="UDP-Glycosyltransferase/glycogen phosphorylase"/>
    <property type="match status" value="1"/>
</dbReference>
<dbReference type="PANTHER" id="PTHR46401:SF9">
    <property type="entry name" value="MANNOSYLTRANSFERASE A"/>
    <property type="match status" value="1"/>
</dbReference>
<dbReference type="PANTHER" id="PTHR46401">
    <property type="entry name" value="GLYCOSYLTRANSFERASE WBBK-RELATED"/>
    <property type="match status" value="1"/>
</dbReference>
<dbReference type="Pfam" id="PF00534">
    <property type="entry name" value="Glycos_transf_1"/>
    <property type="match status" value="1"/>
</dbReference>
<dbReference type="CDD" id="cd03809">
    <property type="entry name" value="GT4_MtfB-like"/>
    <property type="match status" value="1"/>
</dbReference>
<comment type="caution">
    <text evidence="2">The sequence shown here is derived from an EMBL/GenBank/DDBJ whole genome shotgun (WGS) entry which is preliminary data.</text>
</comment>
<dbReference type="EC" id="2.4.1.345" evidence="2"/>
<dbReference type="GO" id="GO:0043750">
    <property type="term" value="F:phosphatidylinositol alpha-mannosyltransferase activity"/>
    <property type="evidence" value="ECO:0007669"/>
    <property type="project" value="UniProtKB-EC"/>
</dbReference>
<evidence type="ECO:0000313" key="3">
    <source>
        <dbReference type="Proteomes" id="UP000318294"/>
    </source>
</evidence>
<dbReference type="OrthoDB" id="433681at2"/>
<dbReference type="AlphaFoldDB" id="A0A554X291"/>
<protein>
    <submittedName>
        <fullName evidence="2">Phosphatidyl-myo-inositol mannosyltransferase</fullName>
        <ecNumber evidence="2">2.4.1.345</ecNumber>
    </submittedName>
</protein>
<dbReference type="InterPro" id="IPR001296">
    <property type="entry name" value="Glyco_trans_1"/>
</dbReference>
<dbReference type="EMBL" id="VJON01000060">
    <property type="protein sequence ID" value="TSE29971.1"/>
    <property type="molecule type" value="Genomic_DNA"/>
</dbReference>
<proteinExistence type="predicted"/>
<feature type="domain" description="Glycosyl transferase family 1" evidence="1">
    <location>
        <begin position="199"/>
        <end position="324"/>
    </location>
</feature>
<keyword evidence="2" id="KW-0328">Glycosyltransferase</keyword>
<keyword evidence="2" id="KW-0808">Transferase</keyword>
<reference evidence="2 3" key="1">
    <citation type="submission" date="2019-07" db="EMBL/GenBank/DDBJ databases">
        <title>Tepidimonas charontis SPSP-6 draft genome.</title>
        <authorList>
            <person name="Da Costa M.S."/>
            <person name="Froufe H.J.C."/>
            <person name="Egas C."/>
            <person name="Albuquerque L."/>
        </authorList>
    </citation>
    <scope>NUCLEOTIDE SEQUENCE [LARGE SCALE GENOMIC DNA]</scope>
    <source>
        <strain evidence="2 3">SPSP-6</strain>
    </source>
</reference>
<organism evidence="2 3">
    <name type="scientific">Tepidimonas charontis</name>
    <dbReference type="NCBI Taxonomy" id="2267262"/>
    <lineage>
        <taxon>Bacteria</taxon>
        <taxon>Pseudomonadati</taxon>
        <taxon>Pseudomonadota</taxon>
        <taxon>Betaproteobacteria</taxon>
        <taxon>Burkholderiales</taxon>
        <taxon>Tepidimonas</taxon>
    </lineage>
</organism>